<dbReference type="OrthoDB" id="3172070at2"/>
<keyword evidence="4" id="KW-0804">Transcription</keyword>
<feature type="region of interest" description="Disordered" evidence="5">
    <location>
        <begin position="1"/>
        <end position="23"/>
    </location>
</feature>
<evidence type="ECO:0000256" key="1">
    <source>
        <dbReference type="ARBA" id="ARBA00023015"/>
    </source>
</evidence>
<reference evidence="7" key="1">
    <citation type="submission" date="2019-05" db="EMBL/GenBank/DDBJ databases">
        <title>Isolation, diversity and antifungal activity of Actinobacteria from wheat.</title>
        <authorList>
            <person name="Yu B."/>
        </authorList>
    </citation>
    <scope>NUCLEOTIDE SEQUENCE [LARGE SCALE GENOMIC DNA]</scope>
    <source>
        <strain evidence="7">NEAU-HEGS1-5</strain>
    </source>
</reference>
<dbReference type="GO" id="GO:0043565">
    <property type="term" value="F:sequence-specific DNA binding"/>
    <property type="evidence" value="ECO:0007669"/>
    <property type="project" value="InterPro"/>
</dbReference>
<dbReference type="SUPFAM" id="SSF51215">
    <property type="entry name" value="Regulatory protein AraC"/>
    <property type="match status" value="1"/>
</dbReference>
<dbReference type="InterPro" id="IPR018062">
    <property type="entry name" value="HTH_AraC-typ_CS"/>
</dbReference>
<evidence type="ECO:0000256" key="3">
    <source>
        <dbReference type="ARBA" id="ARBA00023159"/>
    </source>
</evidence>
<evidence type="ECO:0000256" key="4">
    <source>
        <dbReference type="ARBA" id="ARBA00023163"/>
    </source>
</evidence>
<dbReference type="SUPFAM" id="SSF46689">
    <property type="entry name" value="Homeodomain-like"/>
    <property type="match status" value="2"/>
</dbReference>
<dbReference type="Pfam" id="PF02311">
    <property type="entry name" value="AraC_binding"/>
    <property type="match status" value="1"/>
</dbReference>
<dbReference type="Gene3D" id="1.10.10.60">
    <property type="entry name" value="Homeodomain-like"/>
    <property type="match status" value="1"/>
</dbReference>
<name>A0A5R8Z5J5_9ACTN</name>
<dbReference type="PANTHER" id="PTHR46796:SF2">
    <property type="entry name" value="TRANSCRIPTIONAL REGULATORY PROTEIN"/>
    <property type="match status" value="1"/>
</dbReference>
<accession>A0A5R8Z5J5</accession>
<dbReference type="InterPro" id="IPR037923">
    <property type="entry name" value="HTH-like"/>
</dbReference>
<dbReference type="PROSITE" id="PS00041">
    <property type="entry name" value="HTH_ARAC_FAMILY_1"/>
    <property type="match status" value="1"/>
</dbReference>
<dbReference type="PROSITE" id="PS01124">
    <property type="entry name" value="HTH_ARAC_FAMILY_2"/>
    <property type="match status" value="1"/>
</dbReference>
<keyword evidence="3" id="KW-0010">Activator</keyword>
<dbReference type="InterPro" id="IPR009057">
    <property type="entry name" value="Homeodomain-like_sf"/>
</dbReference>
<dbReference type="GO" id="GO:0003700">
    <property type="term" value="F:DNA-binding transcription factor activity"/>
    <property type="evidence" value="ECO:0007669"/>
    <property type="project" value="InterPro"/>
</dbReference>
<proteinExistence type="predicted"/>
<evidence type="ECO:0000259" key="6">
    <source>
        <dbReference type="PROSITE" id="PS01124"/>
    </source>
</evidence>
<evidence type="ECO:0000256" key="2">
    <source>
        <dbReference type="ARBA" id="ARBA00023125"/>
    </source>
</evidence>
<feature type="domain" description="HTH araC/xylS-type" evidence="6">
    <location>
        <begin position="183"/>
        <end position="280"/>
    </location>
</feature>
<dbReference type="InterPro" id="IPR018060">
    <property type="entry name" value="HTH_AraC"/>
</dbReference>
<dbReference type="EMBL" id="VANP01000004">
    <property type="protein sequence ID" value="TLP61062.1"/>
    <property type="molecule type" value="Genomic_DNA"/>
</dbReference>
<keyword evidence="2" id="KW-0238">DNA-binding</keyword>
<organism evidence="7 8">
    <name type="scientific">Microbispora triticiradicis</name>
    <dbReference type="NCBI Taxonomy" id="2200763"/>
    <lineage>
        <taxon>Bacteria</taxon>
        <taxon>Bacillati</taxon>
        <taxon>Actinomycetota</taxon>
        <taxon>Actinomycetes</taxon>
        <taxon>Streptosporangiales</taxon>
        <taxon>Streptosporangiaceae</taxon>
        <taxon>Microbispora</taxon>
    </lineage>
</organism>
<keyword evidence="8" id="KW-1185">Reference proteome</keyword>
<evidence type="ECO:0000256" key="5">
    <source>
        <dbReference type="SAM" id="MobiDB-lite"/>
    </source>
</evidence>
<dbReference type="PANTHER" id="PTHR46796">
    <property type="entry name" value="HTH-TYPE TRANSCRIPTIONAL ACTIVATOR RHAS-RELATED"/>
    <property type="match status" value="1"/>
</dbReference>
<dbReference type="AlphaFoldDB" id="A0A5R8Z5J5"/>
<dbReference type="Pfam" id="PF12833">
    <property type="entry name" value="HTH_18"/>
    <property type="match status" value="1"/>
</dbReference>
<dbReference type="Proteomes" id="UP000309033">
    <property type="component" value="Unassembled WGS sequence"/>
</dbReference>
<dbReference type="SMART" id="SM00342">
    <property type="entry name" value="HTH_ARAC"/>
    <property type="match status" value="1"/>
</dbReference>
<dbReference type="InterPro" id="IPR003313">
    <property type="entry name" value="AraC-bd"/>
</dbReference>
<gene>
    <name evidence="7" type="ORF">FED44_14000</name>
</gene>
<comment type="caution">
    <text evidence="7">The sequence shown here is derived from an EMBL/GenBank/DDBJ whole genome shotgun (WGS) entry which is preliminary data.</text>
</comment>
<evidence type="ECO:0000313" key="8">
    <source>
        <dbReference type="Proteomes" id="UP000309033"/>
    </source>
</evidence>
<keyword evidence="1" id="KW-0805">Transcription regulation</keyword>
<evidence type="ECO:0000313" key="7">
    <source>
        <dbReference type="EMBL" id="TLP61062.1"/>
    </source>
</evidence>
<protein>
    <submittedName>
        <fullName evidence="7">AraC family transcriptional regulator</fullName>
    </submittedName>
</protein>
<sequence>MPGGGVDPRRHLPAGGTLPGHRLRFGSGAAGIERLEASLTGEGFAPHRHDTYAIGMTFHGVQTFRYRGEARHCLPGELHVLHPDEVHDGTAGTDEGFGYRIIYLDPFLVQEALGGGPLPFVADPVIGRRDVDPALAACLRDIDEPLDGFGRLTTTLLAARTLVRHAAVRRPGRPAPLALEALARVRDLITEDPAVRHSLAEFEAVSGLDRWTIARQFRTAFGTSPTRFRTMRQLDRARRLLRDGVPLSETAQLAGFADQAHLTRMFKRTYGLTPARWTAALA</sequence>
<dbReference type="InterPro" id="IPR050204">
    <property type="entry name" value="AraC_XylS_family_regulators"/>
</dbReference>